<evidence type="ECO:0000313" key="3">
    <source>
        <dbReference type="Proteomes" id="UP000255024"/>
    </source>
</evidence>
<dbReference type="Pfam" id="PF00144">
    <property type="entry name" value="Beta-lactamase"/>
    <property type="match status" value="1"/>
</dbReference>
<protein>
    <submittedName>
        <fullName evidence="2">D-alanyl-D-alanine-carboxypeptidase/endopeptidase AmpH</fullName>
        <ecNumber evidence="2">3.4.-.-</ecNumber>
    </submittedName>
</protein>
<keyword evidence="3" id="KW-1185">Reference proteome</keyword>
<dbReference type="EC" id="3.4.-.-" evidence="2"/>
<evidence type="ECO:0000313" key="2">
    <source>
        <dbReference type="EMBL" id="STZ27693.1"/>
    </source>
</evidence>
<dbReference type="Gene3D" id="3.40.710.10">
    <property type="entry name" value="DD-peptidase/beta-lactamase superfamily"/>
    <property type="match status" value="1"/>
</dbReference>
<dbReference type="InterPro" id="IPR050491">
    <property type="entry name" value="AmpC-like"/>
</dbReference>
<reference evidence="2 3" key="1">
    <citation type="submission" date="2018-06" db="EMBL/GenBank/DDBJ databases">
        <authorList>
            <consortium name="Pathogen Informatics"/>
            <person name="Doyle S."/>
        </authorList>
    </citation>
    <scope>NUCLEOTIDE SEQUENCE [LARGE SCALE GENOMIC DNA]</scope>
    <source>
        <strain evidence="2 3">NCTC11179</strain>
    </source>
</reference>
<name>A0A378RKW1_MYROD</name>
<proteinExistence type="predicted"/>
<dbReference type="SUPFAM" id="SSF56601">
    <property type="entry name" value="beta-lactamase/transpeptidase-like"/>
    <property type="match status" value="1"/>
</dbReference>
<evidence type="ECO:0000259" key="1">
    <source>
        <dbReference type="Pfam" id="PF00144"/>
    </source>
</evidence>
<organism evidence="2 3">
    <name type="scientific">Myroides odoratus</name>
    <name type="common">Flavobacterium odoratum</name>
    <dbReference type="NCBI Taxonomy" id="256"/>
    <lineage>
        <taxon>Bacteria</taxon>
        <taxon>Pseudomonadati</taxon>
        <taxon>Bacteroidota</taxon>
        <taxon>Flavobacteriia</taxon>
        <taxon>Flavobacteriales</taxon>
        <taxon>Flavobacteriaceae</taxon>
        <taxon>Myroides</taxon>
    </lineage>
</organism>
<dbReference type="GO" id="GO:0004180">
    <property type="term" value="F:carboxypeptidase activity"/>
    <property type="evidence" value="ECO:0007669"/>
    <property type="project" value="UniProtKB-KW"/>
</dbReference>
<dbReference type="Proteomes" id="UP000255024">
    <property type="component" value="Unassembled WGS sequence"/>
</dbReference>
<keyword evidence="2" id="KW-0378">Hydrolase</keyword>
<dbReference type="InterPro" id="IPR001466">
    <property type="entry name" value="Beta-lactam-related"/>
</dbReference>
<sequence>MKNKIQVALAFLVLALAGGAVVLYQRWNAVADVPVTKQVENYKQPKKKEKSPSFIALSQLVDQYAANALQQGNINALAIAVYRDGEVYQQYYGAQDSVTNQKPTPHTLYEIASISKVFLGSMVAKAVVEKKLNLQDDIRLYLPGDYANLQYEGTPITIKNLLTHTLGFQKKAPPKLDQIYQGVRKGDYQAKSFDYTMTDLLQELQTAKLNKKPGTVYEYNSVGPELMAYIMEQVYQKPYKEILQDFLDTLDLQHTYLYEYEKHKKDLAVSFDEEGKVAPWLKNPLLGGSHGMISTLPDLSTFMQFQLESNHPLIGESSRLLFKEEEEGDDKGYLWDVGYGQKEGAYHGKTGTSNGVQSGILICQDSNYGMIIIMNNTAEAAQEDWMNLYNQIETALIVYPKLN</sequence>
<keyword evidence="2" id="KW-0645">Protease</keyword>
<dbReference type="RefSeq" id="WP_115090578.1">
    <property type="nucleotide sequence ID" value="NZ_CP068107.1"/>
</dbReference>
<dbReference type="AlphaFoldDB" id="A0A378RKW1"/>
<dbReference type="PANTHER" id="PTHR46825:SF9">
    <property type="entry name" value="BETA-LACTAMASE-RELATED DOMAIN-CONTAINING PROTEIN"/>
    <property type="match status" value="1"/>
</dbReference>
<keyword evidence="2" id="KW-0121">Carboxypeptidase</keyword>
<dbReference type="PANTHER" id="PTHR46825">
    <property type="entry name" value="D-ALANYL-D-ALANINE-CARBOXYPEPTIDASE/ENDOPEPTIDASE AMPH"/>
    <property type="match status" value="1"/>
</dbReference>
<feature type="domain" description="Beta-lactamase-related" evidence="1">
    <location>
        <begin position="61"/>
        <end position="386"/>
    </location>
</feature>
<dbReference type="InterPro" id="IPR012338">
    <property type="entry name" value="Beta-lactam/transpept-like"/>
</dbReference>
<accession>A0A378RKW1</accession>
<dbReference type="EMBL" id="UGQL01000001">
    <property type="protein sequence ID" value="STZ27693.1"/>
    <property type="molecule type" value="Genomic_DNA"/>
</dbReference>
<gene>
    <name evidence="2" type="primary">ampH</name>
    <name evidence="2" type="ORF">NCTC11179_01229</name>
</gene>